<evidence type="ECO:0000313" key="3">
    <source>
        <dbReference type="Proteomes" id="UP001153076"/>
    </source>
</evidence>
<comment type="caution">
    <text evidence="2">The sequence shown here is derived from an EMBL/GenBank/DDBJ whole genome shotgun (WGS) entry which is preliminary data.</text>
</comment>
<keyword evidence="3" id="KW-1185">Reference proteome</keyword>
<dbReference type="OrthoDB" id="1088926at2759"/>
<proteinExistence type="predicted"/>
<dbReference type="AlphaFoldDB" id="A0A9Q1GGM1"/>
<protein>
    <recommendedName>
        <fullName evidence="1">Reverse transcriptase zinc-binding domain-containing protein</fullName>
    </recommendedName>
</protein>
<organism evidence="2 3">
    <name type="scientific">Carnegiea gigantea</name>
    <dbReference type="NCBI Taxonomy" id="171969"/>
    <lineage>
        <taxon>Eukaryota</taxon>
        <taxon>Viridiplantae</taxon>
        <taxon>Streptophyta</taxon>
        <taxon>Embryophyta</taxon>
        <taxon>Tracheophyta</taxon>
        <taxon>Spermatophyta</taxon>
        <taxon>Magnoliopsida</taxon>
        <taxon>eudicotyledons</taxon>
        <taxon>Gunneridae</taxon>
        <taxon>Pentapetalae</taxon>
        <taxon>Caryophyllales</taxon>
        <taxon>Cactineae</taxon>
        <taxon>Cactaceae</taxon>
        <taxon>Cactoideae</taxon>
        <taxon>Echinocereeae</taxon>
        <taxon>Carnegiea</taxon>
    </lineage>
</organism>
<name>A0A9Q1GGM1_9CARY</name>
<feature type="domain" description="Reverse transcriptase zinc-binding" evidence="1">
    <location>
        <begin position="93"/>
        <end position="176"/>
    </location>
</feature>
<sequence length="235" mass="26846">MFSISNIKSPGTDGFSNGFFKTTWAITGPLICSAIQQFFKTGDLPSRLGVPITASRLTKSECSELVEKIQAKVRIWATRSLSFAGRWLGHPKYTVSSGYKWLMGEHCRVAWAPIPWARTVIPRHDFIVWILFQHRLPTKVRQSKYNPHLELGCTLCHRKDEEDFHLFFECIYAKEICRGLSQWWNIPNQRHSCGLHFICHLRGRGVLHRESSKCGDIQIDNLARLKGGKGYNGAS</sequence>
<dbReference type="Pfam" id="PF13966">
    <property type="entry name" value="zf-RVT"/>
    <property type="match status" value="1"/>
</dbReference>
<accession>A0A9Q1GGM1</accession>
<gene>
    <name evidence="2" type="ORF">Cgig2_008718</name>
</gene>
<dbReference type="PANTHER" id="PTHR33116:SF84">
    <property type="entry name" value="RNA-DIRECTED DNA POLYMERASE"/>
    <property type="match status" value="1"/>
</dbReference>
<dbReference type="InterPro" id="IPR026960">
    <property type="entry name" value="RVT-Znf"/>
</dbReference>
<evidence type="ECO:0000259" key="1">
    <source>
        <dbReference type="Pfam" id="PF13966"/>
    </source>
</evidence>
<evidence type="ECO:0000313" key="2">
    <source>
        <dbReference type="EMBL" id="KAJ8419488.1"/>
    </source>
</evidence>
<dbReference type="PANTHER" id="PTHR33116">
    <property type="entry name" value="REVERSE TRANSCRIPTASE ZINC-BINDING DOMAIN-CONTAINING PROTEIN-RELATED-RELATED"/>
    <property type="match status" value="1"/>
</dbReference>
<dbReference type="Proteomes" id="UP001153076">
    <property type="component" value="Unassembled WGS sequence"/>
</dbReference>
<reference evidence="2" key="1">
    <citation type="submission" date="2022-04" db="EMBL/GenBank/DDBJ databases">
        <title>Carnegiea gigantea Genome sequencing and assembly v2.</title>
        <authorList>
            <person name="Copetti D."/>
            <person name="Sanderson M.J."/>
            <person name="Burquez A."/>
            <person name="Wojciechowski M.F."/>
        </authorList>
    </citation>
    <scope>NUCLEOTIDE SEQUENCE</scope>
    <source>
        <strain evidence="2">SGP5-SGP5p</strain>
        <tissue evidence="2">Aerial part</tissue>
    </source>
</reference>
<dbReference type="EMBL" id="JAKOGI010005049">
    <property type="protein sequence ID" value="KAJ8419488.1"/>
    <property type="molecule type" value="Genomic_DNA"/>
</dbReference>